<dbReference type="InterPro" id="IPR036051">
    <property type="entry name" value="KRAB_dom_sf"/>
</dbReference>
<dbReference type="InterPro" id="IPR001909">
    <property type="entry name" value="KRAB"/>
</dbReference>
<dbReference type="Ensembl" id="ENSPEMT00000036609.1">
    <property type="protein sequence ID" value="ENSPEMP00000030646.1"/>
    <property type="gene ID" value="ENSPEMG00000019095.2"/>
</dbReference>
<name>A0A8C8W1I7_PERMB</name>
<keyword evidence="3" id="KW-1185">Reference proteome</keyword>
<sequence length="85" mass="9582">MPGSPARRAPPPLQIRTAATWPLTDTSPSLMAFEDVAVYFSQEEWTFLDAAQRALYRHVMLENFALVDSIESSKVSQTSMRHVDL</sequence>
<organism evidence="2 3">
    <name type="scientific">Peromyscus maniculatus bairdii</name>
    <name type="common">Prairie deer mouse</name>
    <dbReference type="NCBI Taxonomy" id="230844"/>
    <lineage>
        <taxon>Eukaryota</taxon>
        <taxon>Metazoa</taxon>
        <taxon>Chordata</taxon>
        <taxon>Craniata</taxon>
        <taxon>Vertebrata</taxon>
        <taxon>Euteleostomi</taxon>
        <taxon>Mammalia</taxon>
        <taxon>Eutheria</taxon>
        <taxon>Euarchontoglires</taxon>
        <taxon>Glires</taxon>
        <taxon>Rodentia</taxon>
        <taxon>Myomorpha</taxon>
        <taxon>Muroidea</taxon>
        <taxon>Cricetidae</taxon>
        <taxon>Neotominae</taxon>
        <taxon>Peromyscus</taxon>
    </lineage>
</organism>
<dbReference type="CDD" id="cd07765">
    <property type="entry name" value="KRAB_A-box"/>
    <property type="match status" value="1"/>
</dbReference>
<reference evidence="2" key="2">
    <citation type="submission" date="2025-08" db="UniProtKB">
        <authorList>
            <consortium name="Ensembl"/>
        </authorList>
    </citation>
    <scope>IDENTIFICATION</scope>
</reference>
<dbReference type="GO" id="GO:0006355">
    <property type="term" value="P:regulation of DNA-templated transcription"/>
    <property type="evidence" value="ECO:0007669"/>
    <property type="project" value="InterPro"/>
</dbReference>
<dbReference type="Pfam" id="PF01352">
    <property type="entry name" value="KRAB"/>
    <property type="match status" value="1"/>
</dbReference>
<evidence type="ECO:0000313" key="3">
    <source>
        <dbReference type="Proteomes" id="UP000694547"/>
    </source>
</evidence>
<protein>
    <submittedName>
        <fullName evidence="2">Zinc finger protein 324</fullName>
    </submittedName>
</protein>
<reference evidence="2 3" key="1">
    <citation type="submission" date="2018-10" db="EMBL/GenBank/DDBJ databases">
        <title>Improved assembly of the deer mouse Peromyscus maniculatus genome.</title>
        <authorList>
            <person name="Lassance J.-M."/>
            <person name="Hoekstra H.E."/>
        </authorList>
    </citation>
    <scope>NUCLEOTIDE SEQUENCE [LARGE SCALE GENOMIC DNA]</scope>
</reference>
<proteinExistence type="predicted"/>
<gene>
    <name evidence="2" type="primary">Znf324</name>
</gene>
<reference evidence="2" key="3">
    <citation type="submission" date="2025-09" db="UniProtKB">
        <authorList>
            <consortium name="Ensembl"/>
        </authorList>
    </citation>
    <scope>IDENTIFICATION</scope>
</reference>
<dbReference type="PANTHER" id="PTHR23232:SF151">
    <property type="entry name" value="EXPRESSED SEQUENCE AW146154-RELATED"/>
    <property type="match status" value="1"/>
</dbReference>
<dbReference type="PROSITE" id="PS50805">
    <property type="entry name" value="KRAB"/>
    <property type="match status" value="1"/>
</dbReference>
<dbReference type="Proteomes" id="UP000694547">
    <property type="component" value="Chromosome 1"/>
</dbReference>
<feature type="domain" description="KRAB" evidence="1">
    <location>
        <begin position="31"/>
        <end position="85"/>
    </location>
</feature>
<dbReference type="SMART" id="SM00349">
    <property type="entry name" value="KRAB"/>
    <property type="match status" value="1"/>
</dbReference>
<accession>A0A8C8W1I7</accession>
<dbReference type="GeneTree" id="ENSGT00940000164133"/>
<dbReference type="SUPFAM" id="SSF109640">
    <property type="entry name" value="KRAB domain (Kruppel-associated box)"/>
    <property type="match status" value="1"/>
</dbReference>
<evidence type="ECO:0000313" key="2">
    <source>
        <dbReference type="Ensembl" id="ENSPEMP00000030646.1"/>
    </source>
</evidence>
<dbReference type="InterPro" id="IPR050169">
    <property type="entry name" value="Krueppel_C2H2_ZnF"/>
</dbReference>
<dbReference type="PANTHER" id="PTHR23232">
    <property type="entry name" value="KRAB DOMAIN C2H2 ZINC FINGER"/>
    <property type="match status" value="1"/>
</dbReference>
<dbReference type="Gene3D" id="6.10.140.140">
    <property type="match status" value="1"/>
</dbReference>
<dbReference type="AlphaFoldDB" id="A0A8C8W1I7"/>
<evidence type="ECO:0000259" key="1">
    <source>
        <dbReference type="PROSITE" id="PS50805"/>
    </source>
</evidence>